<reference evidence="2" key="1">
    <citation type="submission" date="2014-04" db="EMBL/GenBank/DDBJ databases">
        <title>Evolutionary Origins and Diversification of the Mycorrhizal Mutualists.</title>
        <authorList>
            <consortium name="DOE Joint Genome Institute"/>
            <consortium name="Mycorrhizal Genomics Consortium"/>
            <person name="Kohler A."/>
            <person name="Kuo A."/>
            <person name="Nagy L.G."/>
            <person name="Floudas D."/>
            <person name="Copeland A."/>
            <person name="Barry K.W."/>
            <person name="Cichocki N."/>
            <person name="Veneault-Fourrey C."/>
            <person name="LaButti K."/>
            <person name="Lindquist E.A."/>
            <person name="Lipzen A."/>
            <person name="Lundell T."/>
            <person name="Morin E."/>
            <person name="Murat C."/>
            <person name="Riley R."/>
            <person name="Ohm R."/>
            <person name="Sun H."/>
            <person name="Tunlid A."/>
            <person name="Henrissat B."/>
            <person name="Grigoriev I.V."/>
            <person name="Hibbett D.S."/>
            <person name="Martin F."/>
        </authorList>
    </citation>
    <scope>NUCLEOTIDE SEQUENCE [LARGE SCALE GENOMIC DNA]</scope>
    <source>
        <strain evidence="2">FD-334 SS-4</strain>
    </source>
</reference>
<dbReference type="Proteomes" id="UP000054270">
    <property type="component" value="Unassembled WGS sequence"/>
</dbReference>
<protein>
    <submittedName>
        <fullName evidence="1">Uncharacterized protein</fullName>
    </submittedName>
</protein>
<organism evidence="1 2">
    <name type="scientific">Hypholoma sublateritium (strain FD-334 SS-4)</name>
    <dbReference type="NCBI Taxonomy" id="945553"/>
    <lineage>
        <taxon>Eukaryota</taxon>
        <taxon>Fungi</taxon>
        <taxon>Dikarya</taxon>
        <taxon>Basidiomycota</taxon>
        <taxon>Agaricomycotina</taxon>
        <taxon>Agaricomycetes</taxon>
        <taxon>Agaricomycetidae</taxon>
        <taxon>Agaricales</taxon>
        <taxon>Agaricineae</taxon>
        <taxon>Strophariaceae</taxon>
        <taxon>Hypholoma</taxon>
    </lineage>
</organism>
<sequence>MAMHAFAAPERACAPVQLGRVRGLWASIGRAPPPSAPNIARAAFERRGEREQGHKFEVDGTSFSLLMASRPTYSIYLHHTLLSSNEERRDKAISNVQLAMRMASEDVNACEISRVLPRLRQRRLRVGIWIPPWIPVGMCVASRASSRGAFLTRSQWSFEALVLGVPTATHLLPTRPLRCSDCVLDVEWEYMIGRVSSLGDSRTCEIAFYLVTDIHIDYSDDHNPAHTSSYFLPDPLVMRQPNAYLPKLRKICGTYSL</sequence>
<gene>
    <name evidence="1" type="ORF">HYPSUDRAFT_201710</name>
</gene>
<proteinExistence type="predicted"/>
<accession>A0A0D2PU72</accession>
<dbReference type="EMBL" id="KN817545">
    <property type="protein sequence ID" value="KJA23165.1"/>
    <property type="molecule type" value="Genomic_DNA"/>
</dbReference>
<name>A0A0D2PU72_HYPSF</name>
<keyword evidence="2" id="KW-1185">Reference proteome</keyword>
<dbReference type="AlphaFoldDB" id="A0A0D2PU72"/>
<evidence type="ECO:0000313" key="1">
    <source>
        <dbReference type="EMBL" id="KJA23165.1"/>
    </source>
</evidence>
<evidence type="ECO:0000313" key="2">
    <source>
        <dbReference type="Proteomes" id="UP000054270"/>
    </source>
</evidence>